<protein>
    <recommendedName>
        <fullName evidence="1">F-box domain-containing protein</fullName>
    </recommendedName>
</protein>
<dbReference type="SMART" id="SM00256">
    <property type="entry name" value="FBOX"/>
    <property type="match status" value="1"/>
</dbReference>
<dbReference type="SUPFAM" id="SSF81383">
    <property type="entry name" value="F-box domain"/>
    <property type="match status" value="1"/>
</dbReference>
<evidence type="ECO:0000313" key="2">
    <source>
        <dbReference type="EMBL" id="JAV28348.1"/>
    </source>
</evidence>
<dbReference type="Gene3D" id="1.20.1280.50">
    <property type="match status" value="1"/>
</dbReference>
<dbReference type="PANTHER" id="PTHR20933:SF4">
    <property type="entry name" value="F-BOX INVOLVED IN POLYQ PATHOGENESIS, ISOFORM A"/>
    <property type="match status" value="1"/>
</dbReference>
<feature type="domain" description="F-box" evidence="1">
    <location>
        <begin position="15"/>
        <end position="61"/>
    </location>
</feature>
<dbReference type="InterPro" id="IPR036047">
    <property type="entry name" value="F-box-like_dom_sf"/>
</dbReference>
<dbReference type="InterPro" id="IPR001810">
    <property type="entry name" value="F-box_dom"/>
</dbReference>
<dbReference type="AlphaFoldDB" id="A0A1Q3FLC4"/>
<dbReference type="PANTHER" id="PTHR20933">
    <property type="entry name" value="F-BOX ONLY PROTEIN 33"/>
    <property type="match status" value="1"/>
</dbReference>
<reference evidence="2" key="1">
    <citation type="submission" date="2017-01" db="EMBL/GenBank/DDBJ databases">
        <title>A deep insight into the sialotranscriptome of adult male and female Cluex tarsalis mosquitoes.</title>
        <authorList>
            <person name="Ribeiro J.M."/>
            <person name="Moreira F."/>
            <person name="Bernard K.A."/>
            <person name="Calvo E."/>
        </authorList>
    </citation>
    <scope>NUCLEOTIDE SEQUENCE</scope>
    <source>
        <strain evidence="2">Kern County</strain>
        <tissue evidence="2">Salivary glands</tissue>
    </source>
</reference>
<dbReference type="Gene3D" id="3.80.10.10">
    <property type="entry name" value="Ribonuclease Inhibitor"/>
    <property type="match status" value="1"/>
</dbReference>
<dbReference type="Pfam" id="PF12937">
    <property type="entry name" value="F-box-like"/>
    <property type="match status" value="1"/>
</dbReference>
<accession>A0A1Q3FLC4</accession>
<proteinExistence type="predicted"/>
<dbReference type="InterPro" id="IPR032675">
    <property type="entry name" value="LRR_dom_sf"/>
</dbReference>
<dbReference type="PROSITE" id="PS50181">
    <property type="entry name" value="FBOX"/>
    <property type="match status" value="1"/>
</dbReference>
<dbReference type="GO" id="GO:0031398">
    <property type="term" value="P:positive regulation of protein ubiquitination"/>
    <property type="evidence" value="ECO:0007669"/>
    <property type="project" value="TreeGrafter"/>
</dbReference>
<sequence>MSVAAAAATSSAAAALNINDLPFEILCDLFDYLPLADIKTASLVCHRWHQIIFSELYIKRFKLMISLNEILPELRLMAQILEKSDREYYSIFLKANLGLPLTMARLKIVQFVVQQICQNAESLYFNMADLRLESCVSERLLRSRKLQLIDTRAKYIPLGMGLKESMLAAICDYSPDLVDLVIAEMNINNPKALEKLSQLTQLKLLLISDYYPYALPPVPPINLPSLENLSLINTTDQATFFFKTDNLKRFFIHTNGTDAPKTMQSIASNISAISRLCIHFTTRNILPEHVFEHLDKFPNLATLELGAVAVAADVLKLMHPSNLLHKLIFVECHMETLFLADLKDKLPLLRQLVFDSCMLFHVGQGFQRIQYDDLEPLRRDLPNCQVLLDYD</sequence>
<organism evidence="2">
    <name type="scientific">Culex tarsalis</name>
    <name type="common">Encephalitis mosquito</name>
    <dbReference type="NCBI Taxonomy" id="7177"/>
    <lineage>
        <taxon>Eukaryota</taxon>
        <taxon>Metazoa</taxon>
        <taxon>Ecdysozoa</taxon>
        <taxon>Arthropoda</taxon>
        <taxon>Hexapoda</taxon>
        <taxon>Insecta</taxon>
        <taxon>Pterygota</taxon>
        <taxon>Neoptera</taxon>
        <taxon>Endopterygota</taxon>
        <taxon>Diptera</taxon>
        <taxon>Nematocera</taxon>
        <taxon>Culicoidea</taxon>
        <taxon>Culicidae</taxon>
        <taxon>Culicinae</taxon>
        <taxon>Culicini</taxon>
        <taxon>Culex</taxon>
        <taxon>Culex</taxon>
    </lineage>
</organism>
<name>A0A1Q3FLC4_CULTA</name>
<dbReference type="SUPFAM" id="SSF52047">
    <property type="entry name" value="RNI-like"/>
    <property type="match status" value="1"/>
</dbReference>
<evidence type="ECO:0000259" key="1">
    <source>
        <dbReference type="PROSITE" id="PS50181"/>
    </source>
</evidence>
<dbReference type="EMBL" id="GFDL01006697">
    <property type="protein sequence ID" value="JAV28348.1"/>
    <property type="molecule type" value="Transcribed_RNA"/>
</dbReference>